<feature type="domain" description="FANCI solenoid 3" evidence="4">
    <location>
        <begin position="746"/>
        <end position="982"/>
    </location>
</feature>
<dbReference type="GO" id="GO:0006281">
    <property type="term" value="P:DNA repair"/>
    <property type="evidence" value="ECO:0007669"/>
    <property type="project" value="InterPro"/>
</dbReference>
<feature type="domain" description="FANCI solenoid 2" evidence="3">
    <location>
        <begin position="398"/>
        <end position="558"/>
    </location>
</feature>
<name>A0A9N9FWT6_9GLOM</name>
<dbReference type="AlphaFoldDB" id="A0A9N9FWT6"/>
<evidence type="ECO:0000259" key="5">
    <source>
        <dbReference type="Pfam" id="PF14678"/>
    </source>
</evidence>
<dbReference type="InterPro" id="IPR029308">
    <property type="entry name" value="FANCI_S1"/>
</dbReference>
<evidence type="ECO:0000259" key="7">
    <source>
        <dbReference type="Pfam" id="PF14680"/>
    </source>
</evidence>
<accession>A0A9N9FWT6</accession>
<feature type="domain" description="FANCI solenoid 1" evidence="2">
    <location>
        <begin position="98"/>
        <end position="302"/>
    </location>
</feature>
<dbReference type="Pfam" id="PF14680">
    <property type="entry name" value="FANCI_HD2"/>
    <property type="match status" value="1"/>
</dbReference>
<dbReference type="PANTHER" id="PTHR21818:SF0">
    <property type="entry name" value="FANCONI ANEMIA GROUP I PROTEIN"/>
    <property type="match status" value="1"/>
</dbReference>
<dbReference type="OrthoDB" id="195089at2759"/>
<evidence type="ECO:0000259" key="2">
    <source>
        <dbReference type="Pfam" id="PF14675"/>
    </source>
</evidence>
<reference evidence="8" key="1">
    <citation type="submission" date="2021-06" db="EMBL/GenBank/DDBJ databases">
        <authorList>
            <person name="Kallberg Y."/>
            <person name="Tangrot J."/>
            <person name="Rosling A."/>
        </authorList>
    </citation>
    <scope>NUCLEOTIDE SEQUENCE</scope>
    <source>
        <strain evidence="8">FL130A</strain>
    </source>
</reference>
<dbReference type="Pfam" id="PF14675">
    <property type="entry name" value="FANCI_S1"/>
    <property type="match status" value="1"/>
</dbReference>
<dbReference type="Pfam" id="PF14676">
    <property type="entry name" value="FANCI_S2"/>
    <property type="match status" value="1"/>
</dbReference>
<feature type="domain" description="FANCI helical" evidence="6">
    <location>
        <begin position="306"/>
        <end position="389"/>
    </location>
</feature>
<dbReference type="Pfam" id="PF14677">
    <property type="entry name" value="FANCI_S3"/>
    <property type="match status" value="1"/>
</dbReference>
<dbReference type="PANTHER" id="PTHR21818">
    <property type="entry name" value="BC025462 PROTEIN"/>
    <property type="match status" value="1"/>
</dbReference>
<gene>
    <name evidence="8" type="ORF">ALEPTO_LOCUS6444</name>
</gene>
<dbReference type="InterPro" id="IPR029313">
    <property type="entry name" value="FANCI_S3"/>
</dbReference>
<proteinExistence type="predicted"/>
<feature type="region of interest" description="Disordered" evidence="1">
    <location>
        <begin position="1185"/>
        <end position="1233"/>
    </location>
</feature>
<evidence type="ECO:0000256" key="1">
    <source>
        <dbReference type="SAM" id="MobiDB-lite"/>
    </source>
</evidence>
<feature type="domain" description="FANCI solenoid 4" evidence="5">
    <location>
        <begin position="997"/>
        <end position="1157"/>
    </location>
</feature>
<protein>
    <submittedName>
        <fullName evidence="8">2562_t:CDS:1</fullName>
    </submittedName>
</protein>
<sequence>MEDPTKDLEYAFFHDSQLFQQSIESCQVSETITLLEKLLNEEKFYTEDGKGSYGFLRTIFKLLSPNTERGVEQRAAILSAVINWISTKGKDTSCAFDKGVTDIVNQCINEINNLSEKALIDTTNLLFAILHRKTSIYGKFFSFIPPILAFYESCGIVTIKESIDNVREFTGPEYKDYLLMRILRLEWDKDNILSIVTMLQDISLTDEQVELVVDKLLRNIDSIELDEIPPIIYQLLLLSRKGHKRVIINGVAEYFNKLAQIFEEDEGSGQKGKEPEASSLSSFVNLSLIEGTVIIHITFAVKQDQELGAEYIKYVKSGKTMYLTPFNIACLLSIAKIHRFEDTVLDLLKNMIKAHLKNREKLENKIWMSKLFPNNDEVSLSNIFQQIIQKTSFGWDQVTQCLMQLAFVLLDAAVSPLSSGKIGRRARSNMTANDLMTELAIQILLEMFKIHDMVRAEILNQILSRVVSKSSSIGNFLALLEIIVKKAPDALMNYLSKIKEAFDYLSYLSVDIADLLLKAVQPIILLDQSFRDGLMLVLRKCMFAKNIEGRQIALKGFIQILMIFTQENDDPMILSNNLTSDSVQVQESKALKLEILGILRRTFNQQADIRLVLHDGLMRVMDLSETLNSDIFEILHTQFQRYFEMETSLHPILRLDLCIENVAGELSAVEPLGNLIQCISRSVTIFSGNCNDGEMSLVTSHMLEFKNNLSLLIERICSDDMIDYRVDPAAEGARRKSTINIGDNSILSFRFIGEICKFTFCDCEENESNIAKTILRGDPEFVKYITTVTYAKIKQMPTNNESQNSSMFSYCTSLAQVFMNEFINNIDNNNSNNNTEINEKINKKTKSKSILSIAIESFHHLTQTVSNCWPEKLSEYLSIAYPSSISLENTPTDLDSWLGLYVREFERLITSLMKQSPPLISETTGLCEIISLLSKQFTKNVNGDDTMPAQQQNLEQLITWLREFCIETYVDDVGLTKSAVGLLINLEKDMINFESVTEMSHDAFLMLGNIEDKSEEQEQPKFSFVNIRTAATICGIIISFLEQMYQDLEGCIDRMKSMCSFEDEVNDPSSSEHTKIETKISTMMIKLINISINLVRTNLPETSSEHLIKSLQRAYKTLLAFTKYKISEAGPINKLFIEVIELAGSNLSEFLYKNLTFSLQSTELMRYIKRATARDFKLQINNSQVVEQQHENSNEVESNTTKKRTKKDTNDNAGEGGSQERKRRKTRKTESST</sequence>
<dbReference type="InterPro" id="IPR029315">
    <property type="entry name" value="FANCI_S2"/>
</dbReference>
<dbReference type="InterPro" id="IPR029312">
    <property type="entry name" value="FANCI_HD2"/>
</dbReference>
<dbReference type="Pfam" id="PF14678">
    <property type="entry name" value="FANCI_S4"/>
    <property type="match status" value="1"/>
</dbReference>
<organism evidence="8 9">
    <name type="scientific">Ambispora leptoticha</name>
    <dbReference type="NCBI Taxonomy" id="144679"/>
    <lineage>
        <taxon>Eukaryota</taxon>
        <taxon>Fungi</taxon>
        <taxon>Fungi incertae sedis</taxon>
        <taxon>Mucoromycota</taxon>
        <taxon>Glomeromycotina</taxon>
        <taxon>Glomeromycetes</taxon>
        <taxon>Archaeosporales</taxon>
        <taxon>Ambisporaceae</taxon>
        <taxon>Ambispora</taxon>
    </lineage>
</organism>
<dbReference type="EMBL" id="CAJVPS010002231">
    <property type="protein sequence ID" value="CAG8563078.1"/>
    <property type="molecule type" value="Genomic_DNA"/>
</dbReference>
<comment type="caution">
    <text evidence="8">The sequence shown here is derived from an EMBL/GenBank/DDBJ whole genome shotgun (WGS) entry which is preliminary data.</text>
</comment>
<dbReference type="InterPro" id="IPR029310">
    <property type="entry name" value="FANCI_HD1"/>
</dbReference>
<dbReference type="Pfam" id="PF14679">
    <property type="entry name" value="FANCI_HD1"/>
    <property type="match status" value="1"/>
</dbReference>
<dbReference type="InterPro" id="IPR029314">
    <property type="entry name" value="FANCI_S4"/>
</dbReference>
<evidence type="ECO:0000313" key="8">
    <source>
        <dbReference type="EMBL" id="CAG8563078.1"/>
    </source>
</evidence>
<evidence type="ECO:0000259" key="4">
    <source>
        <dbReference type="Pfam" id="PF14677"/>
    </source>
</evidence>
<evidence type="ECO:0000313" key="9">
    <source>
        <dbReference type="Proteomes" id="UP000789508"/>
    </source>
</evidence>
<evidence type="ECO:0000259" key="3">
    <source>
        <dbReference type="Pfam" id="PF14676"/>
    </source>
</evidence>
<keyword evidence="9" id="KW-1185">Reference proteome</keyword>
<dbReference type="GO" id="GO:0070182">
    <property type="term" value="F:DNA polymerase binding"/>
    <property type="evidence" value="ECO:0007669"/>
    <property type="project" value="TreeGrafter"/>
</dbReference>
<evidence type="ECO:0000259" key="6">
    <source>
        <dbReference type="Pfam" id="PF14679"/>
    </source>
</evidence>
<dbReference type="InterPro" id="IPR026171">
    <property type="entry name" value="FANCI"/>
</dbReference>
<dbReference type="Proteomes" id="UP000789508">
    <property type="component" value="Unassembled WGS sequence"/>
</dbReference>
<feature type="domain" description="FANCI helical" evidence="7">
    <location>
        <begin position="583"/>
        <end position="733"/>
    </location>
</feature>